<keyword evidence="14" id="KW-1185">Reference proteome</keyword>
<evidence type="ECO:0000256" key="5">
    <source>
        <dbReference type="ARBA" id="ARBA00014125"/>
    </source>
</evidence>
<dbReference type="GO" id="GO:0051015">
    <property type="term" value="F:actin filament binding"/>
    <property type="evidence" value="ECO:0007669"/>
    <property type="project" value="InterPro"/>
</dbReference>
<keyword evidence="13" id="KW-0206">Cytoskeleton</keyword>
<name>A0A914E052_9BILA</name>
<comment type="similarity">
    <text evidence="4">Belongs to the vinculin/alpha-catenin family.</text>
</comment>
<dbReference type="Pfam" id="PF01044">
    <property type="entry name" value="Vinculin"/>
    <property type="match status" value="1"/>
</dbReference>
<evidence type="ECO:0000256" key="11">
    <source>
        <dbReference type="ARBA" id="ARBA00023136"/>
    </source>
</evidence>
<keyword evidence="11" id="KW-0472">Membrane</keyword>
<dbReference type="AlphaFoldDB" id="A0A914E052"/>
<evidence type="ECO:0000256" key="4">
    <source>
        <dbReference type="ARBA" id="ARBA00008376"/>
    </source>
</evidence>
<evidence type="ECO:0000256" key="12">
    <source>
        <dbReference type="ARBA" id="ARBA00023203"/>
    </source>
</evidence>
<dbReference type="PROSITE" id="PS00664">
    <property type="entry name" value="VINCULIN_2"/>
    <property type="match status" value="2"/>
</dbReference>
<evidence type="ECO:0000256" key="1">
    <source>
        <dbReference type="ARBA" id="ARBA00004245"/>
    </source>
</evidence>
<dbReference type="InterPro" id="IPR006077">
    <property type="entry name" value="Vinculin/catenin"/>
</dbReference>
<dbReference type="Proteomes" id="UP000887540">
    <property type="component" value="Unplaced"/>
</dbReference>
<comment type="subcellular location">
    <subcellularLocation>
        <location evidence="3">Cell junction</location>
        <location evidence="3">Adherens junction</location>
    </subcellularLocation>
    <subcellularLocation>
        <location evidence="2">Cell membrane</location>
        <topology evidence="2">Peripheral membrane protein</topology>
        <orientation evidence="2">Cytoplasmic side</orientation>
    </subcellularLocation>
    <subcellularLocation>
        <location evidence="1">Cytoplasm</location>
        <location evidence="1">Cytoskeleton</location>
    </subcellularLocation>
</comment>
<dbReference type="SUPFAM" id="SSF47220">
    <property type="entry name" value="alpha-catenin/vinculin-like"/>
    <property type="match status" value="5"/>
</dbReference>
<evidence type="ECO:0000256" key="6">
    <source>
        <dbReference type="ARBA" id="ARBA00022475"/>
    </source>
</evidence>
<dbReference type="PANTHER" id="PTHR46180">
    <property type="entry name" value="VINCULIN"/>
    <property type="match status" value="1"/>
</dbReference>
<dbReference type="InterPro" id="IPR017997">
    <property type="entry name" value="Vinculin"/>
</dbReference>
<evidence type="ECO:0000256" key="2">
    <source>
        <dbReference type="ARBA" id="ARBA00004413"/>
    </source>
</evidence>
<evidence type="ECO:0000256" key="13">
    <source>
        <dbReference type="ARBA" id="ARBA00023212"/>
    </source>
</evidence>
<evidence type="ECO:0000256" key="10">
    <source>
        <dbReference type="ARBA" id="ARBA00022949"/>
    </source>
</evidence>
<keyword evidence="12" id="KW-0009">Actin-binding</keyword>
<dbReference type="GO" id="GO:0015629">
    <property type="term" value="C:actin cytoskeleton"/>
    <property type="evidence" value="ECO:0007669"/>
    <property type="project" value="InterPro"/>
</dbReference>
<keyword evidence="7" id="KW-0963">Cytoplasm</keyword>
<keyword evidence="6" id="KW-1003">Cell membrane</keyword>
<evidence type="ECO:0000256" key="8">
    <source>
        <dbReference type="ARBA" id="ARBA00022737"/>
    </source>
</evidence>
<keyword evidence="8" id="KW-0677">Repeat</keyword>
<protein>
    <recommendedName>
        <fullName evidence="5">Vinculin</fullName>
    </recommendedName>
</protein>
<reference evidence="15" key="1">
    <citation type="submission" date="2022-11" db="UniProtKB">
        <authorList>
            <consortium name="WormBaseParasite"/>
        </authorList>
    </citation>
    <scope>IDENTIFICATION</scope>
</reference>
<accession>A0A914E052</accession>
<sequence length="719" mass="79817">VSRLVILHEEAEDGNAMPDLTRPVGAVSRAVDNLIKVGYDTCHSSDDKILQQEMPPSLQRVEISSRSLEEACHILKSDPYSSAGRKKLIDGARGILQGTSALLLCFDESEVRKIIRGCKKVLDYLAVSEVIETMDDLSQFVRDITPWLTRVSKDVELRQQELTHVVHREILCRCMDSVKTLSPILVCAMKIFVQINEEGHQKGLAEAAENRNYLKERMTDEVNEIIRVLQLTTYDEDEWDSDNVTVMRKALSAAQSLLSAALDWLADPRGMPGAVGEKAIRRICDYSEKIASRSLPEDQFAIRHAVSEITSLTDAICELRRTGRYDNQGLAQNCATKIKDLVGTKESQGMLPHALLNAQRTGGQHPAHTVGGRLEQALRWLDNPGVDDGGLGLQAIRALTDEARKLADQLPPAERNRLHGLCSDVDRLANQLADLERRGLGNTPEAHAIRQQLRDKLRELADFMKKVLTDKVVEDFADITTPLKQFVDAVYAPPNLPHRQENFEDRAANLNDHATRWSSTGLLVAKCGPSKNKKTVEGLIDAATQVKNMTPQVVSAGKIRLHNDTDYANQHFDNLKREYSDALNRLRSFVDDAIDTGDFVRASETAMRRYTNRCEDAIREQQAQHMVDNTSQIARLGNRVLMSAKNEADNSEEPAFVQRVNTAASQLHSDVFEAGTSNVATGLAENLGIKVIRKRNGCYCADGSMNCDALCFPSGGCVC</sequence>
<dbReference type="GO" id="GO:0007155">
    <property type="term" value="P:cell adhesion"/>
    <property type="evidence" value="ECO:0007669"/>
    <property type="project" value="UniProtKB-KW"/>
</dbReference>
<dbReference type="Gene3D" id="1.20.120.230">
    <property type="entry name" value="Alpha-catenin/vinculin-like"/>
    <property type="match status" value="3"/>
</dbReference>
<keyword evidence="10" id="KW-0965">Cell junction</keyword>
<dbReference type="WBParaSite" id="ACRNAN_scaffold4841.g23365.t1">
    <property type="protein sequence ID" value="ACRNAN_scaffold4841.g23365.t1"/>
    <property type="gene ID" value="ACRNAN_scaffold4841.g23365"/>
</dbReference>
<dbReference type="GO" id="GO:0005198">
    <property type="term" value="F:structural molecule activity"/>
    <property type="evidence" value="ECO:0007669"/>
    <property type="project" value="InterPro"/>
</dbReference>
<proteinExistence type="inferred from homology"/>
<dbReference type="InterPro" id="IPR036723">
    <property type="entry name" value="Alpha-catenin/vinculin-like_sf"/>
</dbReference>
<dbReference type="InterPro" id="IPR000633">
    <property type="entry name" value="Vinculin_CS"/>
</dbReference>
<evidence type="ECO:0000256" key="3">
    <source>
        <dbReference type="ARBA" id="ARBA00004536"/>
    </source>
</evidence>
<evidence type="ECO:0000256" key="9">
    <source>
        <dbReference type="ARBA" id="ARBA00022889"/>
    </source>
</evidence>
<dbReference type="GO" id="GO:0005912">
    <property type="term" value="C:adherens junction"/>
    <property type="evidence" value="ECO:0007669"/>
    <property type="project" value="UniProtKB-SubCell"/>
</dbReference>
<evidence type="ECO:0000313" key="15">
    <source>
        <dbReference type="WBParaSite" id="ACRNAN_scaffold4841.g23365.t1"/>
    </source>
</evidence>
<keyword evidence="9" id="KW-0130">Cell adhesion</keyword>
<organism evidence="14 15">
    <name type="scientific">Acrobeloides nanus</name>
    <dbReference type="NCBI Taxonomy" id="290746"/>
    <lineage>
        <taxon>Eukaryota</taxon>
        <taxon>Metazoa</taxon>
        <taxon>Ecdysozoa</taxon>
        <taxon>Nematoda</taxon>
        <taxon>Chromadorea</taxon>
        <taxon>Rhabditida</taxon>
        <taxon>Tylenchina</taxon>
        <taxon>Cephalobomorpha</taxon>
        <taxon>Cephaloboidea</taxon>
        <taxon>Cephalobidae</taxon>
        <taxon>Acrobeloides</taxon>
    </lineage>
</organism>
<dbReference type="GO" id="GO:0005886">
    <property type="term" value="C:plasma membrane"/>
    <property type="evidence" value="ECO:0007669"/>
    <property type="project" value="UniProtKB-SubCell"/>
</dbReference>
<evidence type="ECO:0000256" key="7">
    <source>
        <dbReference type="ARBA" id="ARBA00022490"/>
    </source>
</evidence>
<evidence type="ECO:0000313" key="14">
    <source>
        <dbReference type="Proteomes" id="UP000887540"/>
    </source>
</evidence>
<dbReference type="Gene3D" id="1.20.120.810">
    <property type="entry name" value="Vinculin, Vh2 four-helix bundle"/>
    <property type="match status" value="2"/>
</dbReference>
<dbReference type="PROSITE" id="PS00663">
    <property type="entry name" value="VINCULIN_1"/>
    <property type="match status" value="1"/>
</dbReference>